<feature type="domain" description="Histidine kinase/HSP90-like ATPase" evidence="2">
    <location>
        <begin position="31"/>
        <end position="144"/>
    </location>
</feature>
<protein>
    <submittedName>
        <fullName evidence="3">ATP-binding protein</fullName>
    </submittedName>
</protein>
<comment type="caution">
    <text evidence="3">The sequence shown here is derived from an EMBL/GenBank/DDBJ whole genome shotgun (WGS) entry which is preliminary data.</text>
</comment>
<dbReference type="CDD" id="cd16936">
    <property type="entry name" value="HATPase_RsbW-like"/>
    <property type="match status" value="1"/>
</dbReference>
<evidence type="ECO:0000313" key="3">
    <source>
        <dbReference type="EMBL" id="TDD48145.1"/>
    </source>
</evidence>
<gene>
    <name evidence="3" type="ORF">E1288_22915</name>
</gene>
<accession>A0A4R4YS80</accession>
<dbReference type="InterPro" id="IPR036890">
    <property type="entry name" value="HATPase_C_sf"/>
</dbReference>
<keyword evidence="4" id="KW-1185">Reference proteome</keyword>
<keyword evidence="3" id="KW-0067">ATP-binding</keyword>
<dbReference type="InterPro" id="IPR003594">
    <property type="entry name" value="HATPase_dom"/>
</dbReference>
<dbReference type="GO" id="GO:0004674">
    <property type="term" value="F:protein serine/threonine kinase activity"/>
    <property type="evidence" value="ECO:0007669"/>
    <property type="project" value="UniProtKB-KW"/>
</dbReference>
<evidence type="ECO:0000313" key="4">
    <source>
        <dbReference type="Proteomes" id="UP000294947"/>
    </source>
</evidence>
<keyword evidence="1" id="KW-0723">Serine/threonine-protein kinase</keyword>
<organism evidence="3 4">
    <name type="scientific">Saccharopolyspora elongata</name>
    <dbReference type="NCBI Taxonomy" id="2530387"/>
    <lineage>
        <taxon>Bacteria</taxon>
        <taxon>Bacillati</taxon>
        <taxon>Actinomycetota</taxon>
        <taxon>Actinomycetes</taxon>
        <taxon>Pseudonocardiales</taxon>
        <taxon>Pseudonocardiaceae</taxon>
        <taxon>Saccharopolyspora</taxon>
    </lineage>
</organism>
<dbReference type="GO" id="GO:0005524">
    <property type="term" value="F:ATP binding"/>
    <property type="evidence" value="ECO:0007669"/>
    <property type="project" value="UniProtKB-KW"/>
</dbReference>
<sequence length="149" mass="15676">MGLEMTGRALGAAGDGGVPVPALRYRMVSVSPGELPGLRDELAGWSRCAGLGRDAVEALALACYEAMANVVEHAYARAGAMDVEAVHFAAERRVQVTVTDRGSWVPLDWGSDVDRGRGLPLIRRLADEAVVTPGDAGTEVRMSWSTPGA</sequence>
<proteinExistence type="predicted"/>
<name>A0A4R4YS80_9PSEU</name>
<evidence type="ECO:0000256" key="1">
    <source>
        <dbReference type="ARBA" id="ARBA00022527"/>
    </source>
</evidence>
<dbReference type="Proteomes" id="UP000294947">
    <property type="component" value="Unassembled WGS sequence"/>
</dbReference>
<keyword evidence="1" id="KW-0418">Kinase</keyword>
<evidence type="ECO:0000259" key="2">
    <source>
        <dbReference type="Pfam" id="PF13581"/>
    </source>
</evidence>
<dbReference type="SUPFAM" id="SSF55874">
    <property type="entry name" value="ATPase domain of HSP90 chaperone/DNA topoisomerase II/histidine kinase"/>
    <property type="match status" value="1"/>
</dbReference>
<reference evidence="3 4" key="1">
    <citation type="submission" date="2019-03" db="EMBL/GenBank/DDBJ databases">
        <title>Draft genome sequences of novel Actinobacteria.</title>
        <authorList>
            <person name="Sahin N."/>
            <person name="Ay H."/>
            <person name="Saygin H."/>
        </authorList>
    </citation>
    <scope>NUCLEOTIDE SEQUENCE [LARGE SCALE GENOMIC DNA]</scope>
    <source>
        <strain evidence="3 4">7K502</strain>
    </source>
</reference>
<dbReference type="Gene3D" id="3.30.565.10">
    <property type="entry name" value="Histidine kinase-like ATPase, C-terminal domain"/>
    <property type="match status" value="1"/>
</dbReference>
<dbReference type="PANTHER" id="PTHR35526">
    <property type="entry name" value="ANTI-SIGMA-F FACTOR RSBW-RELATED"/>
    <property type="match status" value="1"/>
</dbReference>
<dbReference type="AlphaFoldDB" id="A0A4R4YS80"/>
<dbReference type="Pfam" id="PF13581">
    <property type="entry name" value="HATPase_c_2"/>
    <property type="match status" value="1"/>
</dbReference>
<keyword evidence="3" id="KW-0547">Nucleotide-binding</keyword>
<dbReference type="EMBL" id="SMKW01000031">
    <property type="protein sequence ID" value="TDD48145.1"/>
    <property type="molecule type" value="Genomic_DNA"/>
</dbReference>
<keyword evidence="1" id="KW-0808">Transferase</keyword>
<dbReference type="PANTHER" id="PTHR35526:SF3">
    <property type="entry name" value="ANTI-SIGMA-F FACTOR RSBW"/>
    <property type="match status" value="1"/>
</dbReference>
<dbReference type="InterPro" id="IPR050267">
    <property type="entry name" value="Anti-sigma-factor_SerPK"/>
</dbReference>
<dbReference type="OrthoDB" id="5184914at2"/>